<reference evidence="2 3" key="1">
    <citation type="submission" date="2023-04" db="EMBL/GenBank/DDBJ databases">
        <title>A long-awaited taxogenomic arrangement of the family Halomonadaceae.</title>
        <authorList>
            <person name="De La Haba R."/>
            <person name="Chuvochina M."/>
            <person name="Wittouck S."/>
            <person name="Arahal D.R."/>
            <person name="Sanchez-Porro C."/>
            <person name="Hugenholtz P."/>
            <person name="Ventosa A."/>
        </authorList>
    </citation>
    <scope>NUCLEOTIDE SEQUENCE [LARGE SCALE GENOMIC DNA]</scope>
    <source>
        <strain evidence="2 3">DSM 23530</strain>
    </source>
</reference>
<evidence type="ECO:0000313" key="2">
    <source>
        <dbReference type="EMBL" id="MDR5866133.1"/>
    </source>
</evidence>
<keyword evidence="2" id="KW-0378">Hydrolase</keyword>
<keyword evidence="3" id="KW-1185">Reference proteome</keyword>
<dbReference type="PRINTS" id="PR00111">
    <property type="entry name" value="ABHYDROLASE"/>
</dbReference>
<gene>
    <name evidence="2" type="ORF">QC818_04945</name>
</gene>
<dbReference type="PANTHER" id="PTHR43433:SF5">
    <property type="entry name" value="AB HYDROLASE-1 DOMAIN-CONTAINING PROTEIN"/>
    <property type="match status" value="1"/>
</dbReference>
<dbReference type="RefSeq" id="WP_309651738.1">
    <property type="nucleotide sequence ID" value="NZ_JARWAK010000003.1"/>
</dbReference>
<dbReference type="SUPFAM" id="SSF53474">
    <property type="entry name" value="alpha/beta-Hydrolases"/>
    <property type="match status" value="1"/>
</dbReference>
<proteinExistence type="predicted"/>
<protein>
    <submittedName>
        <fullName evidence="2">Alpha/beta hydrolase</fullName>
    </submittedName>
</protein>
<sequence>MAEFYRCAAQAGVAMDIVAPTGSVVVSTGPRLAYRDVGEGEPVLLIMGVAGSLGLWTPLEPPLAETRRIISFDNRGLGSSERGRGEISAAGMADDAAAVLDALGIERAHVLGWSLGSAACQELALRHPDRVGCLVLYGTWARRDGFQTAMLTGLRSTWSTGDIEAALTASGVLFSPRLLNSPDFQAIFKPFVPLFPQTPEQVRVVGEQWQAAFAHDTLARLPEIEAPTLVLSGEQDLLTSRWQCEEVANAIEGAEIARIDGPGSSHALHFERTEEVTKAVSEFLDRHPLR</sequence>
<dbReference type="Gene3D" id="3.40.50.1820">
    <property type="entry name" value="alpha/beta hydrolase"/>
    <property type="match status" value="1"/>
</dbReference>
<dbReference type="EMBL" id="JARWAK010000003">
    <property type="protein sequence ID" value="MDR5866133.1"/>
    <property type="molecule type" value="Genomic_DNA"/>
</dbReference>
<feature type="domain" description="AB hydrolase-1" evidence="1">
    <location>
        <begin position="42"/>
        <end position="260"/>
    </location>
</feature>
<dbReference type="Proteomes" id="UP001264519">
    <property type="component" value="Unassembled WGS sequence"/>
</dbReference>
<comment type="caution">
    <text evidence="2">The sequence shown here is derived from an EMBL/GenBank/DDBJ whole genome shotgun (WGS) entry which is preliminary data.</text>
</comment>
<dbReference type="PANTHER" id="PTHR43433">
    <property type="entry name" value="HYDROLASE, ALPHA/BETA FOLD FAMILY PROTEIN"/>
    <property type="match status" value="1"/>
</dbReference>
<name>A0ABU1G0M3_9GAMM</name>
<dbReference type="InterPro" id="IPR029058">
    <property type="entry name" value="AB_hydrolase_fold"/>
</dbReference>
<accession>A0ABU1G0M3</accession>
<evidence type="ECO:0000259" key="1">
    <source>
        <dbReference type="Pfam" id="PF00561"/>
    </source>
</evidence>
<evidence type="ECO:0000313" key="3">
    <source>
        <dbReference type="Proteomes" id="UP001264519"/>
    </source>
</evidence>
<dbReference type="InterPro" id="IPR050471">
    <property type="entry name" value="AB_hydrolase"/>
</dbReference>
<organism evidence="2 3">
    <name type="scientific">Halomonas koreensis</name>
    <dbReference type="NCBI Taxonomy" id="245385"/>
    <lineage>
        <taxon>Bacteria</taxon>
        <taxon>Pseudomonadati</taxon>
        <taxon>Pseudomonadota</taxon>
        <taxon>Gammaproteobacteria</taxon>
        <taxon>Oceanospirillales</taxon>
        <taxon>Halomonadaceae</taxon>
        <taxon>Halomonas</taxon>
    </lineage>
</organism>
<dbReference type="Pfam" id="PF00561">
    <property type="entry name" value="Abhydrolase_1"/>
    <property type="match status" value="1"/>
</dbReference>
<dbReference type="InterPro" id="IPR000073">
    <property type="entry name" value="AB_hydrolase_1"/>
</dbReference>
<dbReference type="GO" id="GO:0016787">
    <property type="term" value="F:hydrolase activity"/>
    <property type="evidence" value="ECO:0007669"/>
    <property type="project" value="UniProtKB-KW"/>
</dbReference>